<evidence type="ECO:0000259" key="1">
    <source>
        <dbReference type="Pfam" id="PF04545"/>
    </source>
</evidence>
<dbReference type="Gene3D" id="1.10.1740.10">
    <property type="match status" value="1"/>
</dbReference>
<protein>
    <submittedName>
        <fullName evidence="2">RNA polymerase sigma24 factor</fullName>
    </submittedName>
</protein>
<reference evidence="2 3" key="1">
    <citation type="submission" date="2021-01" db="EMBL/GenBank/DDBJ databases">
        <title>Whole genome shotgun sequence of Actinoplanes deccanensis NBRC 13994.</title>
        <authorList>
            <person name="Komaki H."/>
            <person name="Tamura T."/>
        </authorList>
    </citation>
    <scope>NUCLEOTIDE SEQUENCE [LARGE SCALE GENOMIC DNA]</scope>
    <source>
        <strain evidence="2 3">NBRC 13994</strain>
    </source>
</reference>
<keyword evidence="3" id="KW-1185">Reference proteome</keyword>
<dbReference type="EMBL" id="BOMI01000082">
    <property type="protein sequence ID" value="GID75689.1"/>
    <property type="molecule type" value="Genomic_DNA"/>
</dbReference>
<dbReference type="Pfam" id="PF04545">
    <property type="entry name" value="Sigma70_r4"/>
    <property type="match status" value="1"/>
</dbReference>
<comment type="caution">
    <text evidence="2">The sequence shown here is derived from an EMBL/GenBank/DDBJ whole genome shotgun (WGS) entry which is preliminary data.</text>
</comment>
<evidence type="ECO:0000313" key="2">
    <source>
        <dbReference type="EMBL" id="GID75689.1"/>
    </source>
</evidence>
<name>A0ABQ3Y6S5_9ACTN</name>
<dbReference type="InterPro" id="IPR036388">
    <property type="entry name" value="WH-like_DNA-bd_sf"/>
</dbReference>
<dbReference type="InterPro" id="IPR007630">
    <property type="entry name" value="RNA_pol_sigma70_r4"/>
</dbReference>
<dbReference type="InterPro" id="IPR013324">
    <property type="entry name" value="RNA_pol_sigma_r3/r4-like"/>
</dbReference>
<evidence type="ECO:0000313" key="3">
    <source>
        <dbReference type="Proteomes" id="UP000609879"/>
    </source>
</evidence>
<accession>A0ABQ3Y6S5</accession>
<dbReference type="Gene3D" id="1.10.10.10">
    <property type="entry name" value="Winged helix-like DNA-binding domain superfamily/Winged helix DNA-binding domain"/>
    <property type="match status" value="1"/>
</dbReference>
<dbReference type="SUPFAM" id="SSF88659">
    <property type="entry name" value="Sigma3 and sigma4 domains of RNA polymerase sigma factors"/>
    <property type="match status" value="1"/>
</dbReference>
<feature type="domain" description="RNA polymerase sigma-70 region 4" evidence="1">
    <location>
        <begin position="119"/>
        <end position="166"/>
    </location>
</feature>
<organism evidence="2 3">
    <name type="scientific">Paractinoplanes deccanensis</name>
    <dbReference type="NCBI Taxonomy" id="113561"/>
    <lineage>
        <taxon>Bacteria</taxon>
        <taxon>Bacillati</taxon>
        <taxon>Actinomycetota</taxon>
        <taxon>Actinomycetes</taxon>
        <taxon>Micromonosporales</taxon>
        <taxon>Micromonosporaceae</taxon>
        <taxon>Paractinoplanes</taxon>
    </lineage>
</organism>
<gene>
    <name evidence="2" type="ORF">Ade02nite_43300</name>
</gene>
<proteinExistence type="predicted"/>
<sequence>MIGVRGTGAGLRAYKGHMSGNEREDDDSLRAFVAARLPRLRRSAFLMCGDWQLAGELTRAALARLVVDTRRGAVADAEVYAYADLMEACRKRNRRREHVFVASAGGAGVATESILLLDALHKLAPRCRAVLVLRYWDGFDVDTTGAMLDLEDERVAAYERAGLAALEKLLTESEAAMAGEAAAAGGRR</sequence>
<dbReference type="Proteomes" id="UP000609879">
    <property type="component" value="Unassembled WGS sequence"/>
</dbReference>